<keyword evidence="4" id="KW-1185">Reference proteome</keyword>
<evidence type="ECO:0000256" key="1">
    <source>
        <dbReference type="ARBA" id="ARBA00022801"/>
    </source>
</evidence>
<comment type="caution">
    <text evidence="3">The sequence shown here is derived from an EMBL/GenBank/DDBJ whole genome shotgun (WGS) entry which is preliminary data.</text>
</comment>
<dbReference type="AlphaFoldDB" id="A0A4U1B6J7"/>
<feature type="domain" description="Isochorismatase-like" evidence="2">
    <location>
        <begin position="15"/>
        <end position="186"/>
    </location>
</feature>
<dbReference type="Pfam" id="PF00857">
    <property type="entry name" value="Isochorismatase"/>
    <property type="match status" value="1"/>
</dbReference>
<keyword evidence="1" id="KW-0378">Hydrolase</keyword>
<name>A0A4U1B6J7_9GAMM</name>
<organism evidence="3 4">
    <name type="scientific">Thalassotalea mangrovi</name>
    <dbReference type="NCBI Taxonomy" id="2572245"/>
    <lineage>
        <taxon>Bacteria</taxon>
        <taxon>Pseudomonadati</taxon>
        <taxon>Pseudomonadota</taxon>
        <taxon>Gammaproteobacteria</taxon>
        <taxon>Alteromonadales</taxon>
        <taxon>Colwelliaceae</taxon>
        <taxon>Thalassotalea</taxon>
    </lineage>
</organism>
<dbReference type="OrthoDB" id="5360912at2"/>
<dbReference type="GO" id="GO:0016787">
    <property type="term" value="F:hydrolase activity"/>
    <property type="evidence" value="ECO:0007669"/>
    <property type="project" value="UniProtKB-KW"/>
</dbReference>
<accession>A0A4U1B6J7</accession>
<evidence type="ECO:0000259" key="2">
    <source>
        <dbReference type="Pfam" id="PF00857"/>
    </source>
</evidence>
<dbReference type="PANTHER" id="PTHR43540:SF1">
    <property type="entry name" value="ISOCHORISMATASE HYDROLASE"/>
    <property type="match status" value="1"/>
</dbReference>
<sequence length="201" mass="22252">MDLARNHIGLLHRPALIVVDMINGFTDPKCPLGSYCPEVVAHNAELLTTFRQKQLPVFFTTVVYQNDNQARVFRARINALNLLTEDSDWVKVDPRLAPVNGEAIIEKCWASGFFKTDLHERLKASGADSLVVTGLTTSGCVRATVVDGLQHDYPVVVAKEAVGDRNEQAHLANLHDMHAKYADVMNCRDIISYLEHTGVAS</sequence>
<evidence type="ECO:0000313" key="4">
    <source>
        <dbReference type="Proteomes" id="UP000307999"/>
    </source>
</evidence>
<evidence type="ECO:0000313" key="3">
    <source>
        <dbReference type="EMBL" id="TKB46078.1"/>
    </source>
</evidence>
<dbReference type="RefSeq" id="WP_136735086.1">
    <property type="nucleotide sequence ID" value="NZ_SWDB01000010.1"/>
</dbReference>
<dbReference type="InterPro" id="IPR000868">
    <property type="entry name" value="Isochorismatase-like_dom"/>
</dbReference>
<protein>
    <submittedName>
        <fullName evidence="3">Isochorismatase family protein</fullName>
    </submittedName>
</protein>
<dbReference type="InterPro" id="IPR036380">
    <property type="entry name" value="Isochorismatase-like_sf"/>
</dbReference>
<dbReference type="Gene3D" id="3.40.50.850">
    <property type="entry name" value="Isochorismatase-like"/>
    <property type="match status" value="1"/>
</dbReference>
<dbReference type="Proteomes" id="UP000307999">
    <property type="component" value="Unassembled WGS sequence"/>
</dbReference>
<dbReference type="PANTHER" id="PTHR43540">
    <property type="entry name" value="PEROXYUREIDOACRYLATE/UREIDOACRYLATE AMIDOHYDROLASE-RELATED"/>
    <property type="match status" value="1"/>
</dbReference>
<proteinExistence type="predicted"/>
<gene>
    <name evidence="3" type="ORF">E8M12_05465</name>
</gene>
<dbReference type="InterPro" id="IPR050272">
    <property type="entry name" value="Isochorismatase-like_hydrls"/>
</dbReference>
<dbReference type="SUPFAM" id="SSF52499">
    <property type="entry name" value="Isochorismatase-like hydrolases"/>
    <property type="match status" value="1"/>
</dbReference>
<reference evidence="3 4" key="1">
    <citation type="submission" date="2019-04" db="EMBL/GenBank/DDBJ databases">
        <title>Thalassotalea guangxiensis sp. nov., isolated from sediment of the coastal wetland.</title>
        <authorList>
            <person name="Zheng S."/>
            <person name="Zhang D."/>
        </authorList>
    </citation>
    <scope>NUCLEOTIDE SEQUENCE [LARGE SCALE GENOMIC DNA]</scope>
    <source>
        <strain evidence="3 4">ZS-4</strain>
    </source>
</reference>
<dbReference type="EMBL" id="SWDB01000010">
    <property type="protein sequence ID" value="TKB46078.1"/>
    <property type="molecule type" value="Genomic_DNA"/>
</dbReference>